<dbReference type="EMBL" id="WIGM01000793">
    <property type="protein sequence ID" value="KAF6812281.1"/>
    <property type="molecule type" value="Genomic_DNA"/>
</dbReference>
<feature type="compositionally biased region" description="Polar residues" evidence="4">
    <location>
        <begin position="14"/>
        <end position="24"/>
    </location>
</feature>
<dbReference type="PROSITE" id="PS51192">
    <property type="entry name" value="HELICASE_ATP_BIND_1"/>
    <property type="match status" value="1"/>
</dbReference>
<dbReference type="PROSITE" id="PS51194">
    <property type="entry name" value="HELICASE_CTER"/>
    <property type="match status" value="1"/>
</dbReference>
<evidence type="ECO:0000256" key="1">
    <source>
        <dbReference type="ARBA" id="ARBA00022741"/>
    </source>
</evidence>
<dbReference type="CDD" id="cd18793">
    <property type="entry name" value="SF2_C_SNF"/>
    <property type="match status" value="1"/>
</dbReference>
<evidence type="ECO:0000313" key="8">
    <source>
        <dbReference type="Proteomes" id="UP000639643"/>
    </source>
</evidence>
<evidence type="ECO:0000259" key="5">
    <source>
        <dbReference type="PROSITE" id="PS51192"/>
    </source>
</evidence>
<dbReference type="Proteomes" id="UP000639643">
    <property type="component" value="Unassembled WGS sequence"/>
</dbReference>
<dbReference type="InterPro" id="IPR050628">
    <property type="entry name" value="SNF2_RAD54_helicase_TF"/>
</dbReference>
<dbReference type="AlphaFoldDB" id="A0A8H6MXX0"/>
<dbReference type="GO" id="GO:0005634">
    <property type="term" value="C:nucleus"/>
    <property type="evidence" value="ECO:0007669"/>
    <property type="project" value="TreeGrafter"/>
</dbReference>
<accession>A0A8H6MXX0</accession>
<dbReference type="GO" id="GO:0016787">
    <property type="term" value="F:hydrolase activity"/>
    <property type="evidence" value="ECO:0007669"/>
    <property type="project" value="UniProtKB-KW"/>
</dbReference>
<dbReference type="SUPFAM" id="SSF52540">
    <property type="entry name" value="P-loop containing nucleoside triphosphate hydrolases"/>
    <property type="match status" value="1"/>
</dbReference>
<dbReference type="InterPro" id="IPR049730">
    <property type="entry name" value="SNF2/RAD54-like_C"/>
</dbReference>
<dbReference type="Gene3D" id="3.40.50.10810">
    <property type="entry name" value="Tandem AAA-ATPase domain"/>
    <property type="match status" value="1"/>
</dbReference>
<dbReference type="InterPro" id="IPR014001">
    <property type="entry name" value="Helicase_ATP-bd"/>
</dbReference>
<feature type="domain" description="Helicase C-terminal" evidence="6">
    <location>
        <begin position="660"/>
        <end position="818"/>
    </location>
</feature>
<keyword evidence="3" id="KW-0067">ATP-binding</keyword>
<sequence>MGVRGTWSPEHLGTMNQTATPSSNTSYVEFKAELSYFPSDGPQRDVASIDIIPHSSSLNLGLDETGESTQLTLSITGIGATIPKHDLIQFDTDTSASLDSASIFHLQGIPNLEGSIDNNSSNVEMLSVILQSPTIEVEAHCIVRDEFSTGSRKRKYGQEQSCPCMISLIVYGPLAMFDEVGDFFEKWEAYLQNPRNCARSVKHCNPHHLSWTNLESSALTSDLKDESQPGSPQMEAFDSPPDLLEILNAEEMISEAEQPRGICTPLEKHQKQALNFMARRETDSFLSNDENSLWEVRRNGETNLFINKISGKTEKQKPPVSHGGVLADPMGLVLSVWEDQLRCELEPYDVVLTTYDTVTSEWKKSFCPGFQRPVLFSATWERLILDEAHLIRNPKSQRAKAACALSASSRWAVTGTPIQNSLQDLASMLSFLRIHPYSDPKVFKSEITSLWKSAAGDEALRRLKLLVRCLFLRRPKTAIHLPSRRDLRFPLEFRPEERSFYQKFKFKAIEEIEDALVEESASTANANVLRRIDALRTICNLGTRYRETSKARRNDWGAIAQDALDVQRESGVLCCSACETRPLEIEDAVEEETGSPHHFFRCLCFICSECSERQTALGCKLACNCDQPVSCPVAPVYMGSRSKDTCAAGPVQAHERLPTKIEAVVSDIRDLNPDVKCVVFSMWRSTLDLVQTGLQRCGISSLRYDGGVGIADRHEAVTRFQEDPSLRVLVLTLSCGAVGLTLTAARRAYLMEPHWNPTQEDQALARIHRIGQTHEITTVRYFVRDTYEESVIKLQKSKRLLADVLLAKDADSHGQNRLNSLQCDYGVLW</sequence>
<dbReference type="GO" id="GO:0008094">
    <property type="term" value="F:ATP-dependent activity, acting on DNA"/>
    <property type="evidence" value="ECO:0007669"/>
    <property type="project" value="TreeGrafter"/>
</dbReference>
<dbReference type="CDD" id="cd18008">
    <property type="entry name" value="DEXDc_SHPRH-like"/>
    <property type="match status" value="1"/>
</dbReference>
<feature type="region of interest" description="Disordered" evidence="4">
    <location>
        <begin position="1"/>
        <end position="24"/>
    </location>
</feature>
<dbReference type="InterPro" id="IPR000330">
    <property type="entry name" value="SNF2_N"/>
</dbReference>
<evidence type="ECO:0000313" key="7">
    <source>
        <dbReference type="EMBL" id="KAF6812281.1"/>
    </source>
</evidence>
<dbReference type="InterPro" id="IPR038718">
    <property type="entry name" value="SNF2-like_sf"/>
</dbReference>
<dbReference type="InterPro" id="IPR027417">
    <property type="entry name" value="P-loop_NTPase"/>
</dbReference>
<dbReference type="Pfam" id="PF00271">
    <property type="entry name" value="Helicase_C"/>
    <property type="match status" value="1"/>
</dbReference>
<dbReference type="SMART" id="SM00490">
    <property type="entry name" value="HELICc"/>
    <property type="match status" value="1"/>
</dbReference>
<keyword evidence="1" id="KW-0547">Nucleotide-binding</keyword>
<evidence type="ECO:0000259" key="6">
    <source>
        <dbReference type="PROSITE" id="PS51194"/>
    </source>
</evidence>
<keyword evidence="8" id="KW-1185">Reference proteome</keyword>
<evidence type="ECO:0000256" key="2">
    <source>
        <dbReference type="ARBA" id="ARBA00022801"/>
    </source>
</evidence>
<reference evidence="7" key="1">
    <citation type="journal article" date="2020" name="Phytopathology">
        <title>Genome Sequence Resources of Colletotrichum truncatum, C. plurivorum, C. musicola, and C. sojae: Four Species Pathogenic to Soybean (Glycine max).</title>
        <authorList>
            <person name="Rogerio F."/>
            <person name="Boufleur T.R."/>
            <person name="Ciampi-Guillardi M."/>
            <person name="Sukno S.A."/>
            <person name="Thon M.R."/>
            <person name="Massola Junior N.S."/>
            <person name="Baroncelli R."/>
        </authorList>
    </citation>
    <scope>NUCLEOTIDE SEQUENCE</scope>
    <source>
        <strain evidence="7">LFN0074</strain>
    </source>
</reference>
<dbReference type="GO" id="GO:0006281">
    <property type="term" value="P:DNA repair"/>
    <property type="evidence" value="ECO:0007669"/>
    <property type="project" value="TreeGrafter"/>
</dbReference>
<feature type="domain" description="Helicase ATP-binding" evidence="5">
    <location>
        <begin position="326"/>
        <end position="435"/>
    </location>
</feature>
<proteinExistence type="predicted"/>
<gene>
    <name evidence="7" type="ORF">CMUS01_13095</name>
</gene>
<dbReference type="GO" id="GO:0005524">
    <property type="term" value="F:ATP binding"/>
    <property type="evidence" value="ECO:0007669"/>
    <property type="project" value="UniProtKB-KW"/>
</dbReference>
<dbReference type="Gene3D" id="3.40.50.300">
    <property type="entry name" value="P-loop containing nucleotide triphosphate hydrolases"/>
    <property type="match status" value="1"/>
</dbReference>
<dbReference type="Pfam" id="PF00176">
    <property type="entry name" value="SNF2-rel_dom"/>
    <property type="match status" value="1"/>
</dbReference>
<keyword evidence="2" id="KW-0378">Hydrolase</keyword>
<name>A0A8H6MXX0_9PEZI</name>
<protein>
    <submittedName>
        <fullName evidence="7">DNA repair protein rad5</fullName>
    </submittedName>
</protein>
<dbReference type="OrthoDB" id="448448at2759"/>
<dbReference type="PANTHER" id="PTHR45626:SF22">
    <property type="entry name" value="DNA REPAIR PROTEIN RAD5"/>
    <property type="match status" value="1"/>
</dbReference>
<dbReference type="PANTHER" id="PTHR45626">
    <property type="entry name" value="TRANSCRIPTION TERMINATION FACTOR 2-RELATED"/>
    <property type="match status" value="1"/>
</dbReference>
<comment type="caution">
    <text evidence="7">The sequence shown here is derived from an EMBL/GenBank/DDBJ whole genome shotgun (WGS) entry which is preliminary data.</text>
</comment>
<dbReference type="InterPro" id="IPR001650">
    <property type="entry name" value="Helicase_C-like"/>
</dbReference>
<evidence type="ECO:0000256" key="3">
    <source>
        <dbReference type="ARBA" id="ARBA00022840"/>
    </source>
</evidence>
<organism evidence="7 8">
    <name type="scientific">Colletotrichum musicola</name>
    <dbReference type="NCBI Taxonomy" id="2175873"/>
    <lineage>
        <taxon>Eukaryota</taxon>
        <taxon>Fungi</taxon>
        <taxon>Dikarya</taxon>
        <taxon>Ascomycota</taxon>
        <taxon>Pezizomycotina</taxon>
        <taxon>Sordariomycetes</taxon>
        <taxon>Hypocreomycetidae</taxon>
        <taxon>Glomerellales</taxon>
        <taxon>Glomerellaceae</taxon>
        <taxon>Colletotrichum</taxon>
        <taxon>Colletotrichum orchidearum species complex</taxon>
    </lineage>
</organism>
<evidence type="ECO:0000256" key="4">
    <source>
        <dbReference type="SAM" id="MobiDB-lite"/>
    </source>
</evidence>